<comment type="caution">
    <text evidence="3">The sequence shown here is derived from an EMBL/GenBank/DDBJ whole genome shotgun (WGS) entry which is preliminary data.</text>
</comment>
<dbReference type="SUPFAM" id="SSF54373">
    <property type="entry name" value="FAD-linked reductases, C-terminal domain"/>
    <property type="match status" value="1"/>
</dbReference>
<evidence type="ECO:0000256" key="1">
    <source>
        <dbReference type="ARBA" id="ARBA00023002"/>
    </source>
</evidence>
<keyword evidence="4" id="KW-1185">Reference proteome</keyword>
<dbReference type="Gene3D" id="3.50.50.60">
    <property type="entry name" value="FAD/NAD(P)-binding domain"/>
    <property type="match status" value="2"/>
</dbReference>
<dbReference type="AlphaFoldDB" id="A0A9N8X3V5"/>
<dbReference type="PANTHER" id="PTHR13847">
    <property type="entry name" value="SARCOSINE DEHYDROGENASE-RELATED"/>
    <property type="match status" value="1"/>
</dbReference>
<dbReference type="SUPFAM" id="SSF51905">
    <property type="entry name" value="FAD/NAD(P)-binding domain"/>
    <property type="match status" value="1"/>
</dbReference>
<dbReference type="GO" id="GO:0005737">
    <property type="term" value="C:cytoplasm"/>
    <property type="evidence" value="ECO:0007669"/>
    <property type="project" value="TreeGrafter"/>
</dbReference>
<dbReference type="EMBL" id="CAJQZC010000015">
    <property type="protein sequence ID" value="CAG4924451.1"/>
    <property type="molecule type" value="Genomic_DNA"/>
</dbReference>
<accession>A0A9N8X3V5</accession>
<organism evidence="3 4">
    <name type="scientific">Paraburkholderia saeva</name>
    <dbReference type="NCBI Taxonomy" id="2777537"/>
    <lineage>
        <taxon>Bacteria</taxon>
        <taxon>Pseudomonadati</taxon>
        <taxon>Pseudomonadota</taxon>
        <taxon>Betaproteobacteria</taxon>
        <taxon>Burkholderiales</taxon>
        <taxon>Burkholderiaceae</taxon>
        <taxon>Paraburkholderia</taxon>
    </lineage>
</organism>
<keyword evidence="1 3" id="KW-0560">Oxidoreductase</keyword>
<proteinExistence type="predicted"/>
<evidence type="ECO:0000313" key="4">
    <source>
        <dbReference type="Proteomes" id="UP000789704"/>
    </source>
</evidence>
<dbReference type="Proteomes" id="UP000789704">
    <property type="component" value="Unassembled WGS sequence"/>
</dbReference>
<sequence length="438" mass="47132">MIAPADAHGAAAMSSTPCSGAPAEPMDFDVIVLGAGIVGVSSALHLQDRGKRVALVDRRGPGEETSFGNAGLIERSSIVPYGFPRNLGTLLRYARNDSTDLYWDYKAIPSYASWLARFWWESSPARLASAARDMLPLIQRCVTEHDALIARAGLGALVHDGGWIEAFRTQSAFDTEAPAAEIAARENGLRVVALDAAALRAREPGLAEGFRGALHWLDPKSVGSPGALTKGYARLFEAGGGAILTGDATSLHTEDDAWTVQTAAGRISAKEVVVALGPWSDTVFGPLGYRIPLRAKRGYHMHYEPARQILSVPVVDTEKGYVVAPMQGRLRLTTGVEIARRGAPPTGVQLERAERIAKPVFGLGARTDAAPWLGMRPCTPDMRPVIGPAPRHRGLWFAFGHNHHGLTLGPVTGRLLAEMMTGEAPFTDPRPYRPERFD</sequence>
<dbReference type="Gene3D" id="3.30.9.10">
    <property type="entry name" value="D-Amino Acid Oxidase, subunit A, domain 2"/>
    <property type="match status" value="1"/>
</dbReference>
<dbReference type="InterPro" id="IPR006076">
    <property type="entry name" value="FAD-dep_OxRdtase"/>
</dbReference>
<protein>
    <submittedName>
        <fullName evidence="3">D-amino acid dehydrogenase</fullName>
        <ecNumber evidence="3">1.4.99.-</ecNumber>
    </submittedName>
</protein>
<dbReference type="EC" id="1.4.99.-" evidence="3"/>
<dbReference type="GO" id="GO:0016491">
    <property type="term" value="F:oxidoreductase activity"/>
    <property type="evidence" value="ECO:0007669"/>
    <property type="project" value="UniProtKB-KW"/>
</dbReference>
<gene>
    <name evidence="3" type="primary">dadA_6</name>
    <name evidence="3" type="ORF">LMG31841_05385</name>
</gene>
<evidence type="ECO:0000313" key="3">
    <source>
        <dbReference type="EMBL" id="CAG4924451.1"/>
    </source>
</evidence>
<name>A0A9N8X3V5_9BURK</name>
<dbReference type="PANTHER" id="PTHR13847:SF289">
    <property type="entry name" value="GLYCINE OXIDASE"/>
    <property type="match status" value="1"/>
</dbReference>
<dbReference type="Pfam" id="PF01266">
    <property type="entry name" value="DAO"/>
    <property type="match status" value="1"/>
</dbReference>
<feature type="domain" description="FAD dependent oxidoreductase" evidence="2">
    <location>
        <begin position="29"/>
        <end position="419"/>
    </location>
</feature>
<evidence type="ECO:0000259" key="2">
    <source>
        <dbReference type="Pfam" id="PF01266"/>
    </source>
</evidence>
<reference evidence="3" key="1">
    <citation type="submission" date="2021-04" db="EMBL/GenBank/DDBJ databases">
        <authorList>
            <person name="Vanwijnsberghe S."/>
        </authorList>
    </citation>
    <scope>NUCLEOTIDE SEQUENCE</scope>
    <source>
        <strain evidence="3">LMG 31841</strain>
    </source>
</reference>
<dbReference type="InterPro" id="IPR036188">
    <property type="entry name" value="FAD/NAD-bd_sf"/>
</dbReference>